<proteinExistence type="predicted"/>
<gene>
    <name evidence="1" type="ORF">CABS02_02370</name>
</gene>
<protein>
    <submittedName>
        <fullName evidence="1">Uncharacterized protein</fullName>
    </submittedName>
</protein>
<dbReference type="OrthoDB" id="10457710at2759"/>
<sequence>MAQSPASQKEENARFRTNSGWCYWQCLLGLRPYARGETERHDKGVQCKRARSSLMWEPLIRSPVNQTWQKLLAQHLWSKAFHKGILSPTMLLPRP</sequence>
<evidence type="ECO:0000313" key="1">
    <source>
        <dbReference type="EMBL" id="KAI3557266.1"/>
    </source>
</evidence>
<dbReference type="AlphaFoldDB" id="A0A9P9XPF4"/>
<keyword evidence="2" id="KW-1185">Reference proteome</keyword>
<dbReference type="Proteomes" id="UP001056436">
    <property type="component" value="Unassembled WGS sequence"/>
</dbReference>
<reference evidence="1" key="1">
    <citation type="submission" date="2019-01" db="EMBL/GenBank/DDBJ databases">
        <title>Colletotrichum abscissum LGMF1257.</title>
        <authorList>
            <person name="Baroncelli R."/>
        </authorList>
    </citation>
    <scope>NUCLEOTIDE SEQUENCE</scope>
    <source>
        <strain evidence="1">Ca142</strain>
    </source>
</reference>
<accession>A0A9P9XPF4</accession>
<comment type="caution">
    <text evidence="1">The sequence shown here is derived from an EMBL/GenBank/DDBJ whole genome shotgun (WGS) entry which is preliminary data.</text>
</comment>
<evidence type="ECO:0000313" key="2">
    <source>
        <dbReference type="Proteomes" id="UP001056436"/>
    </source>
</evidence>
<name>A0A9P9XPF4_9PEZI</name>
<organism evidence="1 2">
    <name type="scientific">Colletotrichum abscissum</name>
    <dbReference type="NCBI Taxonomy" id="1671311"/>
    <lineage>
        <taxon>Eukaryota</taxon>
        <taxon>Fungi</taxon>
        <taxon>Dikarya</taxon>
        <taxon>Ascomycota</taxon>
        <taxon>Pezizomycotina</taxon>
        <taxon>Sordariomycetes</taxon>
        <taxon>Hypocreomycetidae</taxon>
        <taxon>Glomerellales</taxon>
        <taxon>Glomerellaceae</taxon>
        <taxon>Colletotrichum</taxon>
        <taxon>Colletotrichum acutatum species complex</taxon>
    </lineage>
</organism>
<dbReference type="EMBL" id="SDAQ01000008">
    <property type="protein sequence ID" value="KAI3557266.1"/>
    <property type="molecule type" value="Genomic_DNA"/>
</dbReference>